<evidence type="ECO:0000256" key="3">
    <source>
        <dbReference type="ARBA" id="ARBA00022777"/>
    </source>
</evidence>
<evidence type="ECO:0000313" key="10">
    <source>
        <dbReference type="Proteomes" id="UP000217177"/>
    </source>
</evidence>
<sequence>MTFTPPEQLGKWLRQHRLGNGAFGDAWVFEDSSAKNEYAVIKFLTQSQESITVTKKRFKKERDILSKLNNPRVCRLLDDDLDSNPPWIATELFGGRPLKSEITESYQLDEFTWVRLANDVLEGLTYVHSLKIKHRDLNPGNIVSTAAGYRIIDFGISSQGQAQGTYSGNQRIFHRLYGSPELYDENQVIDEKSDVFSLATLLVFAATHRSPWTTDTRVSSDREVTQGIFEEVAYNIIKSEPQYYGMSSNQKILLRKMHEKNPKNRPSAEEALKELKKLSDKEFVNYLAAGAPKRPSKSAPVKVAQQNIKDADPKKSPKIVISPRVNLSKEESKALKKESSHRQQMLIKIIDSEFGHDALASDFPQRAAVKKMLTVLDLLTTEEMEDVSRQVNAKLGWEFIKNLPDPSQAGAPIKTKPTKLAISTNRVQVVEGWASVDPANLSISGNSVQVDAEAWPAPKPKETGPRNPGNIASFLQIYWKDLLIGWLTTPIGWLIYRAYKKRNAPSQGSSENAAISLKGWKIGYLVTHGISFGFLGPVAGIPFAFQLKSKPVSVFMAINSIAVFIFFGAIVSTPSGSEVATYATAVWVMNYIFGFFLPLAMRRGKVEDQVQSPEVSNQLPSTYLAEGEKIDPFDDEEYFANAQAKLKKEPVKQTWLHLGDEVTKILNHSGIENFNIAFAQLDIEGIYFQGFREKSGCITIEAASSLSVRPEVTSEQNRNIIRSGWEPPAGENPNYVKFLDLTQSNLEFISSLIISTLRDGYGVGLEGLQPVFSVSMDGEIIYVDFEEFKRLTSQ</sequence>
<evidence type="ECO:0000256" key="7">
    <source>
        <dbReference type="SAM" id="Phobius"/>
    </source>
</evidence>
<organism evidence="9 10">
    <name type="scientific">Candidatus Planktophila versatilis</name>
    <dbReference type="NCBI Taxonomy" id="1884905"/>
    <lineage>
        <taxon>Bacteria</taxon>
        <taxon>Bacillati</taxon>
        <taxon>Actinomycetota</taxon>
        <taxon>Actinomycetes</taxon>
        <taxon>Candidatus Nanopelagicales</taxon>
        <taxon>Candidatus Nanopelagicaceae</taxon>
        <taxon>Candidatus Planktophila</taxon>
    </lineage>
</organism>
<protein>
    <submittedName>
        <fullName evidence="9">Serine/threonine kinase</fullName>
    </submittedName>
</protein>
<dbReference type="InterPro" id="IPR000719">
    <property type="entry name" value="Prot_kinase_dom"/>
</dbReference>
<dbReference type="EMBL" id="CP016774">
    <property type="protein sequence ID" value="ASY17034.1"/>
    <property type="molecule type" value="Genomic_DNA"/>
</dbReference>
<keyword evidence="1" id="KW-0808">Transferase</keyword>
<keyword evidence="2 5" id="KW-0547">Nucleotide-binding</keyword>
<dbReference type="SUPFAM" id="SSF56112">
    <property type="entry name" value="Protein kinase-like (PK-like)"/>
    <property type="match status" value="1"/>
</dbReference>
<evidence type="ECO:0000256" key="5">
    <source>
        <dbReference type="PROSITE-ProRule" id="PRU10141"/>
    </source>
</evidence>
<dbReference type="Pfam" id="PF00069">
    <property type="entry name" value="Pkinase"/>
    <property type="match status" value="1"/>
</dbReference>
<feature type="region of interest" description="Disordered" evidence="6">
    <location>
        <begin position="291"/>
        <end position="316"/>
    </location>
</feature>
<evidence type="ECO:0000256" key="4">
    <source>
        <dbReference type="ARBA" id="ARBA00022840"/>
    </source>
</evidence>
<accession>A0ABM6ME39</accession>
<feature type="transmembrane region" description="Helical" evidence="7">
    <location>
        <begin position="579"/>
        <end position="599"/>
    </location>
</feature>
<keyword evidence="10" id="KW-1185">Reference proteome</keyword>
<proteinExistence type="predicted"/>
<evidence type="ECO:0000256" key="1">
    <source>
        <dbReference type="ARBA" id="ARBA00022679"/>
    </source>
</evidence>
<dbReference type="PANTHER" id="PTHR24348">
    <property type="entry name" value="SERINE/THREONINE-PROTEIN KINASE UNC-51-RELATED"/>
    <property type="match status" value="1"/>
</dbReference>
<keyword evidence="3 9" id="KW-0418">Kinase</keyword>
<feature type="transmembrane region" description="Helical" evidence="7">
    <location>
        <begin position="552"/>
        <end position="573"/>
    </location>
</feature>
<dbReference type="GO" id="GO:0016301">
    <property type="term" value="F:kinase activity"/>
    <property type="evidence" value="ECO:0007669"/>
    <property type="project" value="UniProtKB-KW"/>
</dbReference>
<dbReference type="RefSeq" id="WP_095674591.1">
    <property type="nucleotide sequence ID" value="NZ_CP016774.1"/>
</dbReference>
<keyword evidence="7" id="KW-1133">Transmembrane helix</keyword>
<keyword evidence="7" id="KW-0472">Membrane</keyword>
<feature type="domain" description="Protein kinase" evidence="8">
    <location>
        <begin position="12"/>
        <end position="284"/>
    </location>
</feature>
<dbReference type="PROSITE" id="PS00107">
    <property type="entry name" value="PROTEIN_KINASE_ATP"/>
    <property type="match status" value="1"/>
</dbReference>
<reference evidence="9 10" key="1">
    <citation type="submission" date="2016-07" db="EMBL/GenBank/DDBJ databases">
        <title>High microdiversification within the ubiquitous acI lineage of Actinobacteria.</title>
        <authorList>
            <person name="Neuenschwander S.M."/>
            <person name="Salcher M."/>
            <person name="Ghai R."/>
            <person name="Pernthaler J."/>
        </authorList>
    </citation>
    <scope>NUCLEOTIDE SEQUENCE [LARGE SCALE GENOMIC DNA]</scope>
    <source>
        <strain evidence="9">MMS-IA-79</strain>
    </source>
</reference>
<dbReference type="InterPro" id="IPR045269">
    <property type="entry name" value="Atg1-like"/>
</dbReference>
<dbReference type="Proteomes" id="UP000217177">
    <property type="component" value="Chromosome"/>
</dbReference>
<dbReference type="InterPro" id="IPR017441">
    <property type="entry name" value="Protein_kinase_ATP_BS"/>
</dbReference>
<dbReference type="InterPro" id="IPR011009">
    <property type="entry name" value="Kinase-like_dom_sf"/>
</dbReference>
<keyword evidence="7" id="KW-0812">Transmembrane</keyword>
<dbReference type="Gene3D" id="1.10.510.10">
    <property type="entry name" value="Transferase(Phosphotransferase) domain 1"/>
    <property type="match status" value="1"/>
</dbReference>
<dbReference type="PROSITE" id="PS50011">
    <property type="entry name" value="PROTEIN_KINASE_DOM"/>
    <property type="match status" value="1"/>
</dbReference>
<feature type="binding site" evidence="5">
    <location>
        <position position="42"/>
    </location>
    <ligand>
        <name>ATP</name>
        <dbReference type="ChEBI" id="CHEBI:30616"/>
    </ligand>
</feature>
<dbReference type="CDD" id="cd14014">
    <property type="entry name" value="STKc_PknB_like"/>
    <property type="match status" value="1"/>
</dbReference>
<name>A0ABM6ME39_9ACTN</name>
<gene>
    <name evidence="9" type="ORF">A1sIA79_02095</name>
</gene>
<evidence type="ECO:0000256" key="2">
    <source>
        <dbReference type="ARBA" id="ARBA00022741"/>
    </source>
</evidence>
<evidence type="ECO:0000256" key="6">
    <source>
        <dbReference type="SAM" id="MobiDB-lite"/>
    </source>
</evidence>
<keyword evidence="4 5" id="KW-0067">ATP-binding</keyword>
<evidence type="ECO:0000259" key="8">
    <source>
        <dbReference type="PROSITE" id="PS50011"/>
    </source>
</evidence>
<dbReference type="PANTHER" id="PTHR24348:SF22">
    <property type="entry name" value="NON-SPECIFIC SERINE_THREONINE PROTEIN KINASE"/>
    <property type="match status" value="1"/>
</dbReference>
<evidence type="ECO:0000313" key="9">
    <source>
        <dbReference type="EMBL" id="ASY17034.1"/>
    </source>
</evidence>
<feature type="transmembrane region" description="Helical" evidence="7">
    <location>
        <begin position="522"/>
        <end position="545"/>
    </location>
</feature>